<comment type="caution">
    <text evidence="3">The sequence shown here is derived from an EMBL/GenBank/DDBJ whole genome shotgun (WGS) entry which is preliminary data.</text>
</comment>
<feature type="domain" description="Elongation factor G-binding protein N-terminal" evidence="1">
    <location>
        <begin position="4"/>
        <end position="86"/>
    </location>
</feature>
<dbReference type="Pfam" id="PF07299">
    <property type="entry name" value="EF-G-binding_N"/>
    <property type="match status" value="1"/>
</dbReference>
<dbReference type="STRING" id="1679170.AC625_00945"/>
<dbReference type="InterPro" id="IPR038344">
    <property type="entry name" value="EF-G_N_sf"/>
</dbReference>
<dbReference type="OrthoDB" id="1891078at2"/>
<accession>A0A0K9GNL5</accession>
<organism evidence="3 4">
    <name type="scientific">Peribacillus loiseleuriae</name>
    <dbReference type="NCBI Taxonomy" id="1679170"/>
    <lineage>
        <taxon>Bacteria</taxon>
        <taxon>Bacillati</taxon>
        <taxon>Bacillota</taxon>
        <taxon>Bacilli</taxon>
        <taxon>Bacillales</taxon>
        <taxon>Bacillaceae</taxon>
        <taxon>Peribacillus</taxon>
    </lineage>
</organism>
<dbReference type="Pfam" id="PF16571">
    <property type="entry name" value="FBP_C"/>
    <property type="match status" value="1"/>
</dbReference>
<dbReference type="InterPro" id="IPR010841">
    <property type="entry name" value="EF-G-binding_N"/>
</dbReference>
<name>A0A0K9GNL5_9BACI</name>
<evidence type="ECO:0000259" key="2">
    <source>
        <dbReference type="Pfam" id="PF16571"/>
    </source>
</evidence>
<dbReference type="RefSeq" id="WP_049679594.1">
    <property type="nucleotide sequence ID" value="NZ_LFZW01000001.1"/>
</dbReference>
<dbReference type="PATRIC" id="fig|1679170.3.peg.172"/>
<dbReference type="AlphaFoldDB" id="A0A0K9GNL5"/>
<dbReference type="Gene3D" id="1.20.1280.250">
    <property type="match status" value="1"/>
</dbReference>
<evidence type="ECO:0000313" key="3">
    <source>
        <dbReference type="EMBL" id="KMY48274.1"/>
    </source>
</evidence>
<dbReference type="EMBL" id="LFZW01000001">
    <property type="protein sequence ID" value="KMY48274.1"/>
    <property type="molecule type" value="Genomic_DNA"/>
</dbReference>
<dbReference type="Proteomes" id="UP000037146">
    <property type="component" value="Unassembled WGS sequence"/>
</dbReference>
<gene>
    <name evidence="3" type="ORF">AC625_00945</name>
</gene>
<feature type="domain" description="Elongation factor G-binding protein C-terminal treble-clef zinc-finger" evidence="2">
    <location>
        <begin position="99"/>
        <end position="198"/>
    </location>
</feature>
<reference evidence="4" key="1">
    <citation type="submission" date="2015-07" db="EMBL/GenBank/DDBJ databases">
        <title>Genome sequencing project for genomic taxonomy and phylogenomics of Bacillus-like bacteria.</title>
        <authorList>
            <person name="Liu B."/>
            <person name="Wang J."/>
            <person name="Zhu Y."/>
            <person name="Liu G."/>
            <person name="Chen Q."/>
            <person name="Chen Z."/>
            <person name="Lan J."/>
            <person name="Che J."/>
            <person name="Ge C."/>
            <person name="Shi H."/>
            <person name="Pan Z."/>
            <person name="Liu X."/>
        </authorList>
    </citation>
    <scope>NUCLEOTIDE SEQUENCE [LARGE SCALE GENOMIC DNA]</scope>
    <source>
        <strain evidence="4">FJAT-27997</strain>
    </source>
</reference>
<proteinExistence type="predicted"/>
<keyword evidence="4" id="KW-1185">Reference proteome</keyword>
<dbReference type="InterPro" id="IPR032330">
    <property type="entry name" value="EF-G-binding_C"/>
</dbReference>
<evidence type="ECO:0000313" key="4">
    <source>
        <dbReference type="Proteomes" id="UP000037146"/>
    </source>
</evidence>
<protein>
    <submittedName>
        <fullName evidence="3">Ferrous iron transporter A</fullName>
    </submittedName>
</protein>
<evidence type="ECO:0000259" key="1">
    <source>
        <dbReference type="Pfam" id="PF07299"/>
    </source>
</evidence>
<sequence length="212" mass="24450">MELFIRSDQYNFIKAQTQILINGHSTVNDIEVLHALKSIVQEKVLHLFMDISEEQRQILHPIINIEDNDKAEEFLSHVLPYVIPFKEVTEKTIKKLFPKAKKLKVPILENMNLYEISYLGWNDKGSNKKYIVAHHHNKLIGIQGTYKSINKKGICALCNHHEEIGMFLSEAKGTAIGTFIKRGNYICENSQKCNQNIISLDKLNDFIERLTS</sequence>
<dbReference type="CDD" id="cd16342">
    <property type="entry name" value="FusC_FusB"/>
    <property type="match status" value="1"/>
</dbReference>